<evidence type="ECO:0000313" key="1">
    <source>
        <dbReference type="EMBL" id="RBW69589.1"/>
    </source>
</evidence>
<comment type="caution">
    <text evidence="1">The sequence shown here is derived from an EMBL/GenBank/DDBJ whole genome shotgun (WGS) entry which is preliminary data.</text>
</comment>
<sequence>MPGSVGSIPTQSRQYWVLEFWLGRYTTNFRGDFREVPMGTLRLFGEFAIYRTVIDLLQKIVGGN</sequence>
<evidence type="ECO:0000313" key="2">
    <source>
        <dbReference type="Proteomes" id="UP000253314"/>
    </source>
</evidence>
<accession>A0A366XXT6</accession>
<keyword evidence="2" id="KW-1185">Reference proteome</keyword>
<name>A0A366XXT6_9BACI</name>
<dbReference type="EMBL" id="QOCW01000009">
    <property type="protein sequence ID" value="RBW69589.1"/>
    <property type="molecule type" value="Genomic_DNA"/>
</dbReference>
<gene>
    <name evidence="1" type="ORF">DS031_10180</name>
</gene>
<reference evidence="1 2" key="1">
    <citation type="submission" date="2018-07" db="EMBL/GenBank/DDBJ databases">
        <title>Lottiidibacillus patelloidae gen. nov., sp. nov., isolated from the intestinal tract of a marine limpet and the reclassification of B. taeanensis BH030017T, B. algicola KMM 3737T and B. hwajinpoensis SW-72T as genus Lottiidibacillus.</title>
        <authorList>
            <person name="Liu R."/>
            <person name="Huang Z."/>
        </authorList>
    </citation>
    <scope>NUCLEOTIDE SEQUENCE [LARGE SCALE GENOMIC DNA]</scope>
    <source>
        <strain evidence="1 2">BH030017</strain>
    </source>
</reference>
<dbReference type="AlphaFoldDB" id="A0A366XXT6"/>
<dbReference type="Proteomes" id="UP000253314">
    <property type="component" value="Unassembled WGS sequence"/>
</dbReference>
<proteinExistence type="predicted"/>
<protein>
    <submittedName>
        <fullName evidence="1">Uncharacterized protein</fullName>
    </submittedName>
</protein>
<organism evidence="1 2">
    <name type="scientific">Bacillus taeanensis</name>
    <dbReference type="NCBI Taxonomy" id="273032"/>
    <lineage>
        <taxon>Bacteria</taxon>
        <taxon>Bacillati</taxon>
        <taxon>Bacillota</taxon>
        <taxon>Bacilli</taxon>
        <taxon>Bacillales</taxon>
        <taxon>Bacillaceae</taxon>
        <taxon>Bacillus</taxon>
    </lineage>
</organism>